<dbReference type="Proteomes" id="UP000006038">
    <property type="component" value="Chromosome 1"/>
</dbReference>
<proteinExistence type="predicted"/>
<sequence length="213" mass="22676">MGNKRLPVMQVRLVKYHNPVASLAPNELEVMLELKGISSFADRAGLDLVAVIDVSGSMGGDGLAKVKSALHFVIHKLSGLDDRLSIVTFSDNAARLCPLRFVTESARDELKALVDGLVTDGTTNMKAGLETGLSVVNDRRLTAGRAVNVMLMSDGMQTRGGDAKDVELKNVPVYTLGFGTHHDPDLMEAIARKSLGGTYNYVAGSANLTGSFS</sequence>
<dbReference type="SUPFAM" id="SSF53300">
    <property type="entry name" value="vWA-like"/>
    <property type="match status" value="1"/>
</dbReference>
<dbReference type="SMART" id="SM00327">
    <property type="entry name" value="VWA"/>
    <property type="match status" value="1"/>
</dbReference>
<reference evidence="2" key="2">
    <citation type="submission" date="2013-04" db="UniProtKB">
        <authorList>
            <consortium name="EnsemblPlants"/>
        </authorList>
    </citation>
    <scope>IDENTIFICATION</scope>
</reference>
<dbReference type="EnsemblPlants" id="OB01G33430.1">
    <property type="protein sequence ID" value="OB01G33430.1"/>
    <property type="gene ID" value="OB01G33430"/>
</dbReference>
<dbReference type="OMA" id="HITENSR"/>
<name>J3L287_ORYBR</name>
<keyword evidence="3" id="KW-1185">Reference proteome</keyword>
<dbReference type="PANTHER" id="PTHR10579:SF129">
    <property type="entry name" value="OS01G0640200 PROTEIN"/>
    <property type="match status" value="1"/>
</dbReference>
<feature type="domain" description="VWFA" evidence="1">
    <location>
        <begin position="47"/>
        <end position="213"/>
    </location>
</feature>
<dbReference type="Gene3D" id="3.40.50.410">
    <property type="entry name" value="von Willebrand factor, type A domain"/>
    <property type="match status" value="1"/>
</dbReference>
<dbReference type="AlphaFoldDB" id="J3L287"/>
<dbReference type="InterPro" id="IPR002035">
    <property type="entry name" value="VWF_A"/>
</dbReference>
<evidence type="ECO:0000313" key="3">
    <source>
        <dbReference type="Proteomes" id="UP000006038"/>
    </source>
</evidence>
<evidence type="ECO:0000259" key="1">
    <source>
        <dbReference type="PROSITE" id="PS50234"/>
    </source>
</evidence>
<accession>J3L287</accession>
<evidence type="ECO:0000313" key="2">
    <source>
        <dbReference type="EnsemblPlants" id="OB01G33430.1"/>
    </source>
</evidence>
<dbReference type="PANTHER" id="PTHR10579">
    <property type="entry name" value="CALCIUM-ACTIVATED CHLORIDE CHANNEL REGULATOR"/>
    <property type="match status" value="1"/>
</dbReference>
<dbReference type="PROSITE" id="PS50234">
    <property type="entry name" value="VWFA"/>
    <property type="match status" value="1"/>
</dbReference>
<reference evidence="2" key="1">
    <citation type="journal article" date="2013" name="Nat. Commun.">
        <title>Whole-genome sequencing of Oryza brachyantha reveals mechanisms underlying Oryza genome evolution.</title>
        <authorList>
            <person name="Chen J."/>
            <person name="Huang Q."/>
            <person name="Gao D."/>
            <person name="Wang J."/>
            <person name="Lang Y."/>
            <person name="Liu T."/>
            <person name="Li B."/>
            <person name="Bai Z."/>
            <person name="Luis Goicoechea J."/>
            <person name="Liang C."/>
            <person name="Chen C."/>
            <person name="Zhang W."/>
            <person name="Sun S."/>
            <person name="Liao Y."/>
            <person name="Zhang X."/>
            <person name="Yang L."/>
            <person name="Song C."/>
            <person name="Wang M."/>
            <person name="Shi J."/>
            <person name="Liu G."/>
            <person name="Liu J."/>
            <person name="Zhou H."/>
            <person name="Zhou W."/>
            <person name="Yu Q."/>
            <person name="An N."/>
            <person name="Chen Y."/>
            <person name="Cai Q."/>
            <person name="Wang B."/>
            <person name="Liu B."/>
            <person name="Min J."/>
            <person name="Huang Y."/>
            <person name="Wu H."/>
            <person name="Li Z."/>
            <person name="Zhang Y."/>
            <person name="Yin Y."/>
            <person name="Song W."/>
            <person name="Jiang J."/>
            <person name="Jackson S.A."/>
            <person name="Wing R.A."/>
            <person name="Wang J."/>
            <person name="Chen M."/>
        </authorList>
    </citation>
    <scope>NUCLEOTIDE SEQUENCE [LARGE SCALE GENOMIC DNA]</scope>
    <source>
        <strain evidence="2">cv. IRGC 101232</strain>
    </source>
</reference>
<dbReference type="Pfam" id="PF00092">
    <property type="entry name" value="VWA"/>
    <property type="match status" value="1"/>
</dbReference>
<organism evidence="2">
    <name type="scientific">Oryza brachyantha</name>
    <name type="common">malo sina</name>
    <dbReference type="NCBI Taxonomy" id="4533"/>
    <lineage>
        <taxon>Eukaryota</taxon>
        <taxon>Viridiplantae</taxon>
        <taxon>Streptophyta</taxon>
        <taxon>Embryophyta</taxon>
        <taxon>Tracheophyta</taxon>
        <taxon>Spermatophyta</taxon>
        <taxon>Magnoliopsida</taxon>
        <taxon>Liliopsida</taxon>
        <taxon>Poales</taxon>
        <taxon>Poaceae</taxon>
        <taxon>BOP clade</taxon>
        <taxon>Oryzoideae</taxon>
        <taxon>Oryzeae</taxon>
        <taxon>Oryzinae</taxon>
        <taxon>Oryza</taxon>
    </lineage>
</organism>
<dbReference type="InterPro" id="IPR051266">
    <property type="entry name" value="CLCR"/>
</dbReference>
<dbReference type="Gramene" id="OB01G33430.1">
    <property type="protein sequence ID" value="OB01G33430.1"/>
    <property type="gene ID" value="OB01G33430"/>
</dbReference>
<protein>
    <recommendedName>
        <fullName evidence="1">VWFA domain-containing protein</fullName>
    </recommendedName>
</protein>
<dbReference type="InterPro" id="IPR036465">
    <property type="entry name" value="vWFA_dom_sf"/>
</dbReference>
<dbReference type="HOGENOM" id="CLU_1328287_0_0_1"/>
<dbReference type="eggNOG" id="ENOG502QZGI">
    <property type="taxonomic scope" value="Eukaryota"/>
</dbReference>